<evidence type="ECO:0000256" key="3">
    <source>
        <dbReference type="ARBA" id="ARBA00022452"/>
    </source>
</evidence>
<gene>
    <name evidence="13" type="ORF">HMPREF1535_04413</name>
</gene>
<evidence type="ECO:0000256" key="7">
    <source>
        <dbReference type="ARBA" id="ARBA00023077"/>
    </source>
</evidence>
<sequence>MQKLSITQFLWVTKSLGLTLKKIPLVMKLFFVFMLSSISFLHASDSYAQTARISLDIKNQTVQEVLEQIEAESDFSFFYNDRHVDLNRKVSVSVNDTDIFKILEAVFSGTNVGYSVVENRIVLSIKSSNPVIAQKEKKITGTVVDVTGIPVVGANVMVKGTTNGTVTDIDGKFSLSAEKGDILEVSYIGYLPCERKIGNESTLAIILKEDMKVLDEIVVTGYGGTVSRSKLTNSITTVKEETFDIGLYANPAQALSGAVAGLRVIQNSGDPGAAPVVVLRGGTNLDGTGNPMIYVDGQLRSNMTDINPADIESMEVLKDAGATALYGARANNGIILITTKSGKSGRTEITVNAKVSLSYLNNPYEFMNGGDYLHWMRTAVKNASQVWQNKAGVWQGYTNMSSLTANGAYGTGNLYWDPANPGKPLDGNLDIRAMWSPMILSDDNRFLLEQGWKTMTDPIYGDQIIYKEFDHTAAAFQNPAVTQDYNISLSGGNDKGHYYASLGYYDAESLPVDNYYKRMTIVINADYKIKPWLTSYSNFSFSHRNNQNLPSWSNVSAYFGSALSAPPTLRGVNADGEWVGGTANVQQNRGRYKSDLNMDKLIFGQTFKFDIMKGLSLKINGYWQYEKRMDETFTKDYQTTANTWVRTRASKAEYDELRRQTYNAVANYDISFRQHSLSVLAGAEFFEQRVKGFSASGSGAPTDDFADLALTLTSANKRSIDSWHSCQRILSFMGRLNYDYQDKYLFSATLRRDGYSTLINNRWGVFPGVSVGWIFGREQFMADLSDIVSFAKLRASYGVNGNVSGVGEYELQGAYSNIKYNGEIAYRLSTLSNPSLRWERSNTFEAGLDFSLFQNRVNVNTTWYNRKTVDKFASIPLPASSGVSSIRSNNGSMQNRGVELELNFRILQQSDWKWDLSANMGFNKNKILKLPDNGLELNRQNAIQVYSGNGDELIWVGGYQEGQRPGDIYAYKMEGIFKSEEEVRRIAGSRVDKSVNTYGSGKPLYGPEIWDTLTDAEKANAHPIQAGDVIWKDVNNDGVIDVYDKVYIGNNTPKVTGGISNNLSWKGITLSVRMDYALGHYQHDTQLPWFMGCQQGSFNLLTTSKDTWTPENPNAKYPKYYWADQNGKRNYARTSNSMFVYNASYLCFRELSLSYACDSEWIQKIGASKLSFSITGQNLGYLTKTKSYTPEQNQAADVGAGYSLPRTVIFGASVTF</sequence>
<dbReference type="Pfam" id="PF07660">
    <property type="entry name" value="STN"/>
    <property type="match status" value="1"/>
</dbReference>
<keyword evidence="7 11" id="KW-0798">TonB box</keyword>
<organism evidence="13 14">
    <name type="scientific">Parabacteroides goldsteinii DSM 19448 = WAL 12034</name>
    <dbReference type="NCBI Taxonomy" id="927665"/>
    <lineage>
        <taxon>Bacteria</taxon>
        <taxon>Pseudomonadati</taxon>
        <taxon>Bacteroidota</taxon>
        <taxon>Bacteroidia</taxon>
        <taxon>Bacteroidales</taxon>
        <taxon>Tannerellaceae</taxon>
        <taxon>Parabacteroides</taxon>
    </lineage>
</organism>
<evidence type="ECO:0000313" key="14">
    <source>
        <dbReference type="Proteomes" id="UP000033047"/>
    </source>
</evidence>
<keyword evidence="3 10" id="KW-1134">Transmembrane beta strand</keyword>
<keyword evidence="4" id="KW-0406">Ion transport</keyword>
<comment type="caution">
    <text evidence="13">The sequence shown here is derived from an EMBL/GenBank/DDBJ whole genome shotgun (WGS) entry which is preliminary data.</text>
</comment>
<dbReference type="SMART" id="SM00965">
    <property type="entry name" value="STN"/>
    <property type="match status" value="1"/>
</dbReference>
<dbReference type="Pfam" id="PF13715">
    <property type="entry name" value="CarbopepD_reg_2"/>
    <property type="match status" value="1"/>
</dbReference>
<name>A0A0F5IS80_9BACT</name>
<evidence type="ECO:0000256" key="2">
    <source>
        <dbReference type="ARBA" id="ARBA00022448"/>
    </source>
</evidence>
<dbReference type="SUPFAM" id="SSF56935">
    <property type="entry name" value="Porins"/>
    <property type="match status" value="1"/>
</dbReference>
<dbReference type="PATRIC" id="fig|927665.4.peg.4531"/>
<dbReference type="STRING" id="927665.HMPREF1535_04413"/>
<dbReference type="RefSeq" id="WP_010802660.1">
    <property type="nucleotide sequence ID" value="NZ_KQ033913.1"/>
</dbReference>
<keyword evidence="2 10" id="KW-0813">Transport</keyword>
<dbReference type="InterPro" id="IPR037066">
    <property type="entry name" value="Plug_dom_sf"/>
</dbReference>
<dbReference type="Gene3D" id="2.40.170.20">
    <property type="entry name" value="TonB-dependent receptor, beta-barrel domain"/>
    <property type="match status" value="1"/>
</dbReference>
<dbReference type="NCBIfam" id="TIGR04056">
    <property type="entry name" value="OMP_RagA_SusC"/>
    <property type="match status" value="1"/>
</dbReference>
<dbReference type="InterPro" id="IPR012910">
    <property type="entry name" value="Plug_dom"/>
</dbReference>
<evidence type="ECO:0000313" key="13">
    <source>
        <dbReference type="EMBL" id="KKB47997.1"/>
    </source>
</evidence>
<dbReference type="NCBIfam" id="TIGR04057">
    <property type="entry name" value="SusC_RagA_signa"/>
    <property type="match status" value="1"/>
</dbReference>
<protein>
    <submittedName>
        <fullName evidence="13">SusC/RagA family TonB-linked outer membrane protein</fullName>
    </submittedName>
</protein>
<dbReference type="InterPro" id="IPR023996">
    <property type="entry name" value="TonB-dep_OMP_SusC/RagA"/>
</dbReference>
<dbReference type="AlphaFoldDB" id="A0A0F5IS80"/>
<dbReference type="InterPro" id="IPR000531">
    <property type="entry name" value="Beta-barrel_TonB"/>
</dbReference>
<evidence type="ECO:0000256" key="8">
    <source>
        <dbReference type="ARBA" id="ARBA00023136"/>
    </source>
</evidence>
<evidence type="ECO:0000259" key="12">
    <source>
        <dbReference type="SMART" id="SM00965"/>
    </source>
</evidence>
<evidence type="ECO:0000256" key="10">
    <source>
        <dbReference type="PROSITE-ProRule" id="PRU01360"/>
    </source>
</evidence>
<dbReference type="GO" id="GO:0006826">
    <property type="term" value="P:iron ion transport"/>
    <property type="evidence" value="ECO:0007669"/>
    <property type="project" value="UniProtKB-KW"/>
</dbReference>
<evidence type="ECO:0000256" key="4">
    <source>
        <dbReference type="ARBA" id="ARBA00022496"/>
    </source>
</evidence>
<evidence type="ECO:0000256" key="9">
    <source>
        <dbReference type="ARBA" id="ARBA00023237"/>
    </source>
</evidence>
<dbReference type="InterPro" id="IPR011662">
    <property type="entry name" value="Secretin/TonB_short_N"/>
</dbReference>
<evidence type="ECO:0000256" key="5">
    <source>
        <dbReference type="ARBA" id="ARBA00022692"/>
    </source>
</evidence>
<dbReference type="Pfam" id="PF07715">
    <property type="entry name" value="Plug"/>
    <property type="match status" value="1"/>
</dbReference>
<dbReference type="PROSITE" id="PS52016">
    <property type="entry name" value="TONB_DEPENDENT_REC_3"/>
    <property type="match status" value="1"/>
</dbReference>
<keyword evidence="8 10" id="KW-0472">Membrane</keyword>
<dbReference type="InterPro" id="IPR039426">
    <property type="entry name" value="TonB-dep_rcpt-like"/>
</dbReference>
<proteinExistence type="inferred from homology"/>
<dbReference type="Proteomes" id="UP000033047">
    <property type="component" value="Unassembled WGS sequence"/>
</dbReference>
<dbReference type="EMBL" id="AQHV01000024">
    <property type="protein sequence ID" value="KKB47997.1"/>
    <property type="molecule type" value="Genomic_DNA"/>
</dbReference>
<reference evidence="13 14" key="1">
    <citation type="submission" date="2013-04" db="EMBL/GenBank/DDBJ databases">
        <title>The Genome Sequence of Parabacteroides goldsteinii DSM 19448.</title>
        <authorList>
            <consortium name="The Broad Institute Genomics Platform"/>
            <person name="Earl A."/>
            <person name="Ward D."/>
            <person name="Feldgarden M."/>
            <person name="Gevers D."/>
            <person name="Martens E."/>
            <person name="Sakamoto M."/>
            <person name="Benno Y."/>
            <person name="Song Y."/>
            <person name="Liu C."/>
            <person name="Lee J."/>
            <person name="Bolanos M."/>
            <person name="Vaisanen M.L."/>
            <person name="Finegold S.M."/>
            <person name="Walker B."/>
            <person name="Young S."/>
            <person name="Zeng Q."/>
            <person name="Gargeya S."/>
            <person name="Fitzgerald M."/>
            <person name="Haas B."/>
            <person name="Abouelleil A."/>
            <person name="Allen A.W."/>
            <person name="Alvarado L."/>
            <person name="Arachchi H.M."/>
            <person name="Berlin A.M."/>
            <person name="Chapman S.B."/>
            <person name="Gainer-Dewar J."/>
            <person name="Goldberg J."/>
            <person name="Griggs A."/>
            <person name="Gujja S."/>
            <person name="Hansen M."/>
            <person name="Howarth C."/>
            <person name="Imamovic A."/>
            <person name="Ireland A."/>
            <person name="Larimer J."/>
            <person name="McCowan C."/>
            <person name="Murphy C."/>
            <person name="Pearson M."/>
            <person name="Poon T.W."/>
            <person name="Priest M."/>
            <person name="Roberts A."/>
            <person name="Saif S."/>
            <person name="Shea T."/>
            <person name="Sisk P."/>
            <person name="Sykes S."/>
            <person name="Wortman J."/>
            <person name="Nusbaum C."/>
            <person name="Birren B."/>
        </authorList>
    </citation>
    <scope>NUCLEOTIDE SEQUENCE [LARGE SCALE GENOMIC DNA]</scope>
    <source>
        <strain evidence="13 14">DSM 19448</strain>
    </source>
</reference>
<dbReference type="Gene3D" id="2.170.130.10">
    <property type="entry name" value="TonB-dependent receptor, plug domain"/>
    <property type="match status" value="1"/>
</dbReference>
<dbReference type="InterPro" id="IPR023997">
    <property type="entry name" value="TonB-dep_OMP_SusC/RagA_CS"/>
</dbReference>
<dbReference type="InterPro" id="IPR036942">
    <property type="entry name" value="Beta-barrel_TonB_sf"/>
</dbReference>
<comment type="similarity">
    <text evidence="10 11">Belongs to the TonB-dependent receptor family.</text>
</comment>
<accession>A0A0F5IS80</accession>
<dbReference type="FunFam" id="2.60.40.1120:FF:000003">
    <property type="entry name" value="Outer membrane protein Omp121"/>
    <property type="match status" value="1"/>
</dbReference>
<dbReference type="HOGENOM" id="CLU_004317_0_1_10"/>
<dbReference type="Gene3D" id="2.60.40.1120">
    <property type="entry name" value="Carboxypeptidase-like, regulatory domain"/>
    <property type="match status" value="1"/>
</dbReference>
<keyword evidence="5 10" id="KW-0812">Transmembrane</keyword>
<keyword evidence="6" id="KW-0408">Iron</keyword>
<dbReference type="InterPro" id="IPR008969">
    <property type="entry name" value="CarboxyPept-like_regulatory"/>
</dbReference>
<evidence type="ECO:0000256" key="11">
    <source>
        <dbReference type="RuleBase" id="RU003357"/>
    </source>
</evidence>
<dbReference type="Pfam" id="PF00593">
    <property type="entry name" value="TonB_dep_Rec_b-barrel"/>
    <property type="match status" value="1"/>
</dbReference>
<dbReference type="SUPFAM" id="SSF49464">
    <property type="entry name" value="Carboxypeptidase regulatory domain-like"/>
    <property type="match status" value="1"/>
</dbReference>
<evidence type="ECO:0000256" key="1">
    <source>
        <dbReference type="ARBA" id="ARBA00004571"/>
    </source>
</evidence>
<comment type="subcellular location">
    <subcellularLocation>
        <location evidence="1 10">Cell outer membrane</location>
        <topology evidence="1 10">Multi-pass membrane protein</topology>
    </subcellularLocation>
</comment>
<feature type="domain" description="Secretin/TonB short N-terminal" evidence="12">
    <location>
        <begin position="75"/>
        <end position="126"/>
    </location>
</feature>
<keyword evidence="9 10" id="KW-0998">Cell outer membrane</keyword>
<keyword evidence="4" id="KW-0410">Iron transport</keyword>
<dbReference type="GO" id="GO:0009279">
    <property type="term" value="C:cell outer membrane"/>
    <property type="evidence" value="ECO:0007669"/>
    <property type="project" value="UniProtKB-SubCell"/>
</dbReference>
<evidence type="ECO:0000256" key="6">
    <source>
        <dbReference type="ARBA" id="ARBA00023004"/>
    </source>
</evidence>